<dbReference type="Proteomes" id="UP000694501">
    <property type="component" value="Unassembled WGS sequence"/>
</dbReference>
<sequence length="152" mass="16059">MYIPKTSGPTSVRPLKRREEAIDMEIKTTTLAARSVVSACPSVAGLRGTGVSVAPQAKLRFRGERRAAEFLGGVAFGGFGGEVFGYEGLAVERPTKASAAVAAGDSSVRVAAMAAAGAGQQQKSQKQNSQQQSIQHHTMWAFRGPEPWRSPT</sequence>
<evidence type="ECO:0000313" key="2">
    <source>
        <dbReference type="EMBL" id="MBU7599267.1"/>
    </source>
</evidence>
<name>A0A949JFW1_9ACTN</name>
<protein>
    <submittedName>
        <fullName evidence="2">Uncharacterized protein</fullName>
    </submittedName>
</protein>
<reference evidence="2" key="1">
    <citation type="submission" date="2021-06" db="EMBL/GenBank/DDBJ databases">
        <title>Sequencing of actinobacteria type strains.</title>
        <authorList>
            <person name="Nguyen G.-S."/>
            <person name="Wentzel A."/>
        </authorList>
    </citation>
    <scope>NUCLEOTIDE SEQUENCE</scope>
    <source>
        <strain evidence="2">P38-E01</strain>
    </source>
</reference>
<accession>A0A949JFW1</accession>
<feature type="region of interest" description="Disordered" evidence="1">
    <location>
        <begin position="115"/>
        <end position="152"/>
    </location>
</feature>
<evidence type="ECO:0000256" key="1">
    <source>
        <dbReference type="SAM" id="MobiDB-lite"/>
    </source>
</evidence>
<evidence type="ECO:0000313" key="3">
    <source>
        <dbReference type="Proteomes" id="UP000694501"/>
    </source>
</evidence>
<feature type="compositionally biased region" description="Low complexity" evidence="1">
    <location>
        <begin position="115"/>
        <end position="135"/>
    </location>
</feature>
<proteinExistence type="predicted"/>
<gene>
    <name evidence="2" type="ORF">JGS22_017010</name>
</gene>
<dbReference type="AlphaFoldDB" id="A0A949JFW1"/>
<organism evidence="2 3">
    <name type="scientific">Streptomyces tardus</name>
    <dbReference type="NCBI Taxonomy" id="2780544"/>
    <lineage>
        <taxon>Bacteria</taxon>
        <taxon>Bacillati</taxon>
        <taxon>Actinomycetota</taxon>
        <taxon>Actinomycetes</taxon>
        <taxon>Kitasatosporales</taxon>
        <taxon>Streptomycetaceae</taxon>
        <taxon>Streptomyces</taxon>
    </lineage>
</organism>
<keyword evidence="3" id="KW-1185">Reference proteome</keyword>
<dbReference type="EMBL" id="JAELVF020000001">
    <property type="protein sequence ID" value="MBU7599267.1"/>
    <property type="molecule type" value="Genomic_DNA"/>
</dbReference>
<comment type="caution">
    <text evidence="2">The sequence shown here is derived from an EMBL/GenBank/DDBJ whole genome shotgun (WGS) entry which is preliminary data.</text>
</comment>